<evidence type="ECO:0000256" key="1">
    <source>
        <dbReference type="ARBA" id="ARBA00004138"/>
    </source>
</evidence>
<evidence type="ECO:0000313" key="7">
    <source>
        <dbReference type="EMBL" id="CAI4018908.1"/>
    </source>
</evidence>
<dbReference type="EMBL" id="CAMXCT030006720">
    <property type="protein sequence ID" value="CAL4806220.1"/>
    <property type="molecule type" value="Genomic_DNA"/>
</dbReference>
<keyword evidence="8" id="KW-0282">Flagellum</keyword>
<dbReference type="Pfam" id="PF11527">
    <property type="entry name" value="ARL2_Bind_BART"/>
    <property type="match status" value="1"/>
</dbReference>
<dbReference type="EMBL" id="CAMXCT020006720">
    <property type="protein sequence ID" value="CAL1172283.1"/>
    <property type="molecule type" value="Genomic_DNA"/>
</dbReference>
<feature type="domain" description="BART" evidence="6">
    <location>
        <begin position="19"/>
        <end position="84"/>
    </location>
</feature>
<evidence type="ECO:0000313" key="9">
    <source>
        <dbReference type="Proteomes" id="UP001152797"/>
    </source>
</evidence>
<dbReference type="AlphaFoldDB" id="A0A9P1M4M0"/>
<evidence type="ECO:0000256" key="5">
    <source>
        <dbReference type="ARBA" id="ARBA00023273"/>
    </source>
</evidence>
<protein>
    <submittedName>
        <fullName evidence="8">Cilia- and flagella-associated protein 36 (Coiled-coil domain-containing protein 104)</fullName>
    </submittedName>
</protein>
<dbReference type="GO" id="GO:0005737">
    <property type="term" value="C:cytoplasm"/>
    <property type="evidence" value="ECO:0007669"/>
    <property type="project" value="UniProtKB-SubCell"/>
</dbReference>
<name>A0A9P1M4M0_9DINO</name>
<comment type="caution">
    <text evidence="7">The sequence shown here is derived from an EMBL/GenBank/DDBJ whole genome shotgun (WGS) entry which is preliminary data.</text>
</comment>
<evidence type="ECO:0000256" key="2">
    <source>
        <dbReference type="ARBA" id="ARBA00004496"/>
    </source>
</evidence>
<dbReference type="InterPro" id="IPR023379">
    <property type="entry name" value="BART_dom"/>
</dbReference>
<evidence type="ECO:0000259" key="6">
    <source>
        <dbReference type="Pfam" id="PF11527"/>
    </source>
</evidence>
<comment type="subcellular location">
    <subcellularLocation>
        <location evidence="1">Cell projection</location>
        <location evidence="1">Cilium</location>
    </subcellularLocation>
    <subcellularLocation>
        <location evidence="2">Cytoplasm</location>
    </subcellularLocation>
</comment>
<proteinExistence type="predicted"/>
<dbReference type="Proteomes" id="UP001152797">
    <property type="component" value="Unassembled WGS sequence"/>
</dbReference>
<dbReference type="GO" id="GO:0005929">
    <property type="term" value="C:cilium"/>
    <property type="evidence" value="ECO:0007669"/>
    <property type="project" value="UniProtKB-SubCell"/>
</dbReference>
<sequence length="112" mass="12653">MDLASAFMQYVQRCPHVMQSIQGFVGENCHHFADLAVCEERRLEYTTIHQQFLALLEQHVEVQLGEAFLQFQGASESEFLEALQSVQAGTGGCQRGMTKRTKMGCSSIYIYI</sequence>
<keyword evidence="9" id="KW-1185">Reference proteome</keyword>
<organism evidence="7">
    <name type="scientific">Cladocopium goreaui</name>
    <dbReference type="NCBI Taxonomy" id="2562237"/>
    <lineage>
        <taxon>Eukaryota</taxon>
        <taxon>Sar</taxon>
        <taxon>Alveolata</taxon>
        <taxon>Dinophyceae</taxon>
        <taxon>Suessiales</taxon>
        <taxon>Symbiodiniaceae</taxon>
        <taxon>Cladocopium</taxon>
    </lineage>
</organism>
<reference evidence="8 9" key="2">
    <citation type="submission" date="2024-05" db="EMBL/GenBank/DDBJ databases">
        <authorList>
            <person name="Chen Y."/>
            <person name="Shah S."/>
            <person name="Dougan E. K."/>
            <person name="Thang M."/>
            <person name="Chan C."/>
        </authorList>
    </citation>
    <scope>NUCLEOTIDE SEQUENCE [LARGE SCALE GENOMIC DNA]</scope>
</reference>
<dbReference type="InterPro" id="IPR042541">
    <property type="entry name" value="BART_sf"/>
</dbReference>
<keyword evidence="3" id="KW-0963">Cytoplasm</keyword>
<keyword evidence="5" id="KW-0966">Cell projection</keyword>
<reference evidence="7" key="1">
    <citation type="submission" date="2022-10" db="EMBL/GenBank/DDBJ databases">
        <authorList>
            <person name="Chen Y."/>
            <person name="Dougan E. K."/>
            <person name="Chan C."/>
            <person name="Rhodes N."/>
            <person name="Thang M."/>
        </authorList>
    </citation>
    <scope>NUCLEOTIDE SEQUENCE</scope>
</reference>
<keyword evidence="4" id="KW-0969">Cilium</keyword>
<evidence type="ECO:0000313" key="8">
    <source>
        <dbReference type="EMBL" id="CAL4806220.1"/>
    </source>
</evidence>
<evidence type="ECO:0000256" key="3">
    <source>
        <dbReference type="ARBA" id="ARBA00022490"/>
    </source>
</evidence>
<dbReference type="Gene3D" id="1.20.1520.10">
    <property type="entry name" value="ADP-ribosylation factor-like 2-binding protein, domain"/>
    <property type="match status" value="1"/>
</dbReference>
<gene>
    <name evidence="7" type="ORF">C1SCF055_LOCUS43438</name>
</gene>
<evidence type="ECO:0000256" key="4">
    <source>
        <dbReference type="ARBA" id="ARBA00023069"/>
    </source>
</evidence>
<accession>A0A9P1M4M0</accession>
<dbReference type="EMBL" id="CAMXCT010006720">
    <property type="protein sequence ID" value="CAI4018908.1"/>
    <property type="molecule type" value="Genomic_DNA"/>
</dbReference>